<organism evidence="1 2">
    <name type="scientific">Dallia pectoralis</name>
    <name type="common">Alaska blackfish</name>
    <dbReference type="NCBI Taxonomy" id="75939"/>
    <lineage>
        <taxon>Eukaryota</taxon>
        <taxon>Metazoa</taxon>
        <taxon>Chordata</taxon>
        <taxon>Craniata</taxon>
        <taxon>Vertebrata</taxon>
        <taxon>Euteleostomi</taxon>
        <taxon>Actinopterygii</taxon>
        <taxon>Neopterygii</taxon>
        <taxon>Teleostei</taxon>
        <taxon>Protacanthopterygii</taxon>
        <taxon>Esociformes</taxon>
        <taxon>Umbridae</taxon>
        <taxon>Dallia</taxon>
    </lineage>
</organism>
<sequence>METSEEGVLGTGYSRSPAQEMVRPNQCCTCAPCGPPKIQFTGTVMRDHCLDETSSRNLAQQPGPSSVKVGGKTVLSVEKSLTAFRGLALEAQDGVKFRFKVGDLVCFERSVSFGPNSMTVIRRDVRRLVVLLPVEDETLSPQPP</sequence>
<proteinExistence type="predicted"/>
<gene>
    <name evidence="1" type="ORF">DPEC_G00178260</name>
</gene>
<comment type="caution">
    <text evidence="1">The sequence shown here is derived from an EMBL/GenBank/DDBJ whole genome shotgun (WGS) entry which is preliminary data.</text>
</comment>
<accession>A0ACC2GF38</accession>
<dbReference type="EMBL" id="CM055741">
    <property type="protein sequence ID" value="KAJ8002281.1"/>
    <property type="molecule type" value="Genomic_DNA"/>
</dbReference>
<protein>
    <submittedName>
        <fullName evidence="1">Uncharacterized protein</fullName>
    </submittedName>
</protein>
<evidence type="ECO:0000313" key="1">
    <source>
        <dbReference type="EMBL" id="KAJ8002281.1"/>
    </source>
</evidence>
<keyword evidence="2" id="KW-1185">Reference proteome</keyword>
<dbReference type="Proteomes" id="UP001157502">
    <property type="component" value="Chromosome 14"/>
</dbReference>
<evidence type="ECO:0000313" key="2">
    <source>
        <dbReference type="Proteomes" id="UP001157502"/>
    </source>
</evidence>
<reference evidence="1" key="1">
    <citation type="submission" date="2021-05" db="EMBL/GenBank/DDBJ databases">
        <authorList>
            <person name="Pan Q."/>
            <person name="Jouanno E."/>
            <person name="Zahm M."/>
            <person name="Klopp C."/>
            <person name="Cabau C."/>
            <person name="Louis A."/>
            <person name="Berthelot C."/>
            <person name="Parey E."/>
            <person name="Roest Crollius H."/>
            <person name="Montfort J."/>
            <person name="Robinson-Rechavi M."/>
            <person name="Bouchez O."/>
            <person name="Lampietro C."/>
            <person name="Lopez Roques C."/>
            <person name="Donnadieu C."/>
            <person name="Postlethwait J."/>
            <person name="Bobe J."/>
            <person name="Dillon D."/>
            <person name="Chandos A."/>
            <person name="von Hippel F."/>
            <person name="Guiguen Y."/>
        </authorList>
    </citation>
    <scope>NUCLEOTIDE SEQUENCE</scope>
    <source>
        <strain evidence="1">YG-Jan2019</strain>
    </source>
</reference>
<name>A0ACC2GF38_DALPE</name>